<proteinExistence type="predicted"/>
<keyword evidence="3" id="KW-1185">Reference proteome</keyword>
<accession>A0ABV2Y9P0</accession>
<dbReference type="RefSeq" id="WP_359763260.1">
    <property type="nucleotide sequence ID" value="NZ_JBEYBN010000141.1"/>
</dbReference>
<protein>
    <recommendedName>
        <fullName evidence="4">Secreted protein</fullName>
    </recommendedName>
</protein>
<feature type="region of interest" description="Disordered" evidence="1">
    <location>
        <begin position="30"/>
        <end position="58"/>
    </location>
</feature>
<dbReference type="EMBL" id="JBEYBN010000141">
    <property type="protein sequence ID" value="MEU2272983.1"/>
    <property type="molecule type" value="Genomic_DNA"/>
</dbReference>
<evidence type="ECO:0000313" key="2">
    <source>
        <dbReference type="EMBL" id="MEU2272983.1"/>
    </source>
</evidence>
<sequence>MAMLAVLIPLLMLGVVLVLGRYEELLLPQDDADRPEPAGAPAAATSSHAPAGTPASSP</sequence>
<comment type="caution">
    <text evidence="2">The sequence shown here is derived from an EMBL/GenBank/DDBJ whole genome shotgun (WGS) entry which is preliminary data.</text>
</comment>
<gene>
    <name evidence="2" type="ORF">ABZ568_42385</name>
</gene>
<reference evidence="2 3" key="1">
    <citation type="submission" date="2024-06" db="EMBL/GenBank/DDBJ databases">
        <title>The Natural Products Discovery Center: Release of the First 8490 Sequenced Strains for Exploring Actinobacteria Biosynthetic Diversity.</title>
        <authorList>
            <person name="Kalkreuter E."/>
            <person name="Kautsar S.A."/>
            <person name="Yang D."/>
            <person name="Bader C.D."/>
            <person name="Teijaro C.N."/>
            <person name="Fluegel L."/>
            <person name="Davis C.M."/>
            <person name="Simpson J.R."/>
            <person name="Lauterbach L."/>
            <person name="Steele A.D."/>
            <person name="Gui C."/>
            <person name="Meng S."/>
            <person name="Li G."/>
            <person name="Viehrig K."/>
            <person name="Ye F."/>
            <person name="Su P."/>
            <person name="Kiefer A.F."/>
            <person name="Nichols A."/>
            <person name="Cepeda A.J."/>
            <person name="Yan W."/>
            <person name="Fan B."/>
            <person name="Jiang Y."/>
            <person name="Adhikari A."/>
            <person name="Zheng C.-J."/>
            <person name="Schuster L."/>
            <person name="Cowan T.M."/>
            <person name="Smanski M.J."/>
            <person name="Chevrette M.G."/>
            <person name="De Carvalho L.P.S."/>
            <person name="Shen B."/>
        </authorList>
    </citation>
    <scope>NUCLEOTIDE SEQUENCE [LARGE SCALE GENOMIC DNA]</scope>
    <source>
        <strain evidence="2 3">NPDC019583</strain>
    </source>
</reference>
<feature type="compositionally biased region" description="Low complexity" evidence="1">
    <location>
        <begin position="37"/>
        <end position="58"/>
    </location>
</feature>
<evidence type="ECO:0008006" key="4">
    <source>
        <dbReference type="Google" id="ProtNLM"/>
    </source>
</evidence>
<evidence type="ECO:0000256" key="1">
    <source>
        <dbReference type="SAM" id="MobiDB-lite"/>
    </source>
</evidence>
<organism evidence="2 3">
    <name type="scientific">Streptomyces olindensis</name>
    <dbReference type="NCBI Taxonomy" id="358823"/>
    <lineage>
        <taxon>Bacteria</taxon>
        <taxon>Bacillati</taxon>
        <taxon>Actinomycetota</taxon>
        <taxon>Actinomycetes</taxon>
        <taxon>Kitasatosporales</taxon>
        <taxon>Streptomycetaceae</taxon>
        <taxon>Streptomyces</taxon>
    </lineage>
</organism>
<evidence type="ECO:0000313" key="3">
    <source>
        <dbReference type="Proteomes" id="UP001550603"/>
    </source>
</evidence>
<name>A0ABV2Y9P0_9ACTN</name>
<dbReference type="Proteomes" id="UP001550603">
    <property type="component" value="Unassembled WGS sequence"/>
</dbReference>